<keyword evidence="2 5" id="KW-0812">Transmembrane</keyword>
<protein>
    <submittedName>
        <fullName evidence="7">ABC transporter permease</fullName>
    </submittedName>
</protein>
<dbReference type="EMBL" id="CP104694">
    <property type="protein sequence ID" value="UXI66188.1"/>
    <property type="molecule type" value="Genomic_DNA"/>
</dbReference>
<evidence type="ECO:0000259" key="6">
    <source>
        <dbReference type="PROSITE" id="PS51012"/>
    </source>
</evidence>
<accession>A0ABY6B7X0</accession>
<feature type="transmembrane region" description="Helical" evidence="5">
    <location>
        <begin position="356"/>
        <end position="375"/>
    </location>
</feature>
<proteinExistence type="predicted"/>
<feature type="transmembrane region" description="Helical" evidence="5">
    <location>
        <begin position="226"/>
        <end position="253"/>
    </location>
</feature>
<dbReference type="Proteomes" id="UP001064632">
    <property type="component" value="Chromosome"/>
</dbReference>
<evidence type="ECO:0000313" key="7">
    <source>
        <dbReference type="EMBL" id="UXI66188.1"/>
    </source>
</evidence>
<comment type="subcellular location">
    <subcellularLocation>
        <location evidence="1">Membrane</location>
        <topology evidence="1">Multi-pass membrane protein</topology>
    </subcellularLocation>
</comment>
<evidence type="ECO:0000256" key="3">
    <source>
        <dbReference type="ARBA" id="ARBA00022989"/>
    </source>
</evidence>
<feature type="transmembrane region" description="Helical" evidence="5">
    <location>
        <begin position="265"/>
        <end position="286"/>
    </location>
</feature>
<dbReference type="InterPro" id="IPR047817">
    <property type="entry name" value="ABC2_TM_bact-type"/>
</dbReference>
<feature type="transmembrane region" description="Helical" evidence="5">
    <location>
        <begin position="183"/>
        <end position="205"/>
    </location>
</feature>
<evidence type="ECO:0000256" key="2">
    <source>
        <dbReference type="ARBA" id="ARBA00022692"/>
    </source>
</evidence>
<name>A0ABY6B7X0_9GAMM</name>
<keyword evidence="4 5" id="KW-0472">Membrane</keyword>
<evidence type="ECO:0000313" key="8">
    <source>
        <dbReference type="Proteomes" id="UP001064632"/>
    </source>
</evidence>
<evidence type="ECO:0000256" key="4">
    <source>
        <dbReference type="ARBA" id="ARBA00023136"/>
    </source>
</evidence>
<feature type="transmembrane region" description="Helical" evidence="5">
    <location>
        <begin position="41"/>
        <end position="60"/>
    </location>
</feature>
<dbReference type="InterPro" id="IPR052902">
    <property type="entry name" value="ABC-2_transporter"/>
</dbReference>
<dbReference type="PANTHER" id="PTHR43027:SF2">
    <property type="entry name" value="TRANSPORT PERMEASE PROTEIN"/>
    <property type="match status" value="1"/>
</dbReference>
<keyword evidence="3 5" id="KW-1133">Transmembrane helix</keyword>
<dbReference type="PROSITE" id="PS51012">
    <property type="entry name" value="ABC_TM2"/>
    <property type="match status" value="1"/>
</dbReference>
<keyword evidence="8" id="KW-1185">Reference proteome</keyword>
<gene>
    <name evidence="7" type="ORF">N4264_15675</name>
</gene>
<evidence type="ECO:0000256" key="5">
    <source>
        <dbReference type="SAM" id="Phobius"/>
    </source>
</evidence>
<dbReference type="InterPro" id="IPR013525">
    <property type="entry name" value="ABC2_TM"/>
</dbReference>
<dbReference type="PANTHER" id="PTHR43027">
    <property type="entry name" value="DOXORUBICIN RESISTANCE ABC TRANSPORTER PERMEASE PROTEIN DRRC-RELATED"/>
    <property type="match status" value="1"/>
</dbReference>
<dbReference type="RefSeq" id="WP_261693172.1">
    <property type="nucleotide sequence ID" value="NZ_CP104694.1"/>
</dbReference>
<feature type="transmembrane region" description="Helical" evidence="5">
    <location>
        <begin position="298"/>
        <end position="317"/>
    </location>
</feature>
<reference evidence="7" key="1">
    <citation type="submission" date="2022-09" db="EMBL/GenBank/DDBJ databases">
        <title>Tahibacter sp. nov., isolated from a fresh water.</title>
        <authorList>
            <person name="Baek J.H."/>
            <person name="Lee J.K."/>
            <person name="Kim J.M."/>
            <person name="Jeon C.O."/>
        </authorList>
    </citation>
    <scope>NUCLEOTIDE SEQUENCE</scope>
    <source>
        <strain evidence="7">W38</strain>
    </source>
</reference>
<sequence length="382" mass="41636">MSTTVAAPTPSLLAMTRPSRLNQLRTVMANELRAYLRNRMAIFWVFIFPLLLFVMLGFAIGRDLGALRIAIVADEDAASQALAERIQFGLREATLYRAEFVPSSSPQESNISLRIHAGRDAAAPPRVVLDYLPGYSSALYLGIKSIERTALEYALERTPSAATVEVVRQARHGTAEPLGFDRFLFSGIIVLMLLSGGVLSLAYALTGQREQNILKPLALFPLRPAIYLLGVMGARLIVMVVAAVAFASLGATVFGLPMQVSPQRIFAGFLLVVAGGTVFMSIGFAIASRTHSSAAAELVGNAVYYPLLLLGDLTIPLRELPLGLERVLHWMPTNQLAAGIRDALYVDTPFQWPWTLFGYLAATSALFLVIGARAFRFRGEHR</sequence>
<feature type="domain" description="ABC transmembrane type-2" evidence="6">
    <location>
        <begin position="144"/>
        <end position="378"/>
    </location>
</feature>
<dbReference type="Pfam" id="PF12698">
    <property type="entry name" value="ABC2_membrane_3"/>
    <property type="match status" value="1"/>
</dbReference>
<organism evidence="7 8">
    <name type="scientific">Tahibacter amnicola</name>
    <dbReference type="NCBI Taxonomy" id="2976241"/>
    <lineage>
        <taxon>Bacteria</taxon>
        <taxon>Pseudomonadati</taxon>
        <taxon>Pseudomonadota</taxon>
        <taxon>Gammaproteobacteria</taxon>
        <taxon>Lysobacterales</taxon>
        <taxon>Rhodanobacteraceae</taxon>
        <taxon>Tahibacter</taxon>
    </lineage>
</organism>
<evidence type="ECO:0000256" key="1">
    <source>
        <dbReference type="ARBA" id="ARBA00004141"/>
    </source>
</evidence>